<dbReference type="InParanoid" id="A0A507AVG0"/>
<feature type="chain" id="PRO_5021345377" description="Endonuclease/exonuclease/phosphatase domain-containing protein" evidence="1">
    <location>
        <begin position="21"/>
        <end position="610"/>
    </location>
</feature>
<accession>A0A507AVG0</accession>
<gene>
    <name evidence="3" type="ORF">E0L32_005180</name>
</gene>
<comment type="caution">
    <text evidence="3">The sequence shown here is derived from an EMBL/GenBank/DDBJ whole genome shotgun (WGS) entry which is preliminary data.</text>
</comment>
<evidence type="ECO:0000313" key="3">
    <source>
        <dbReference type="EMBL" id="TPX14785.1"/>
    </source>
</evidence>
<dbReference type="Gene3D" id="3.60.10.10">
    <property type="entry name" value="Endonuclease/exonuclease/phosphatase"/>
    <property type="match status" value="1"/>
</dbReference>
<dbReference type="Pfam" id="PF03372">
    <property type="entry name" value="Exo_endo_phos"/>
    <property type="match status" value="1"/>
</dbReference>
<dbReference type="InterPro" id="IPR036691">
    <property type="entry name" value="Endo/exonu/phosph_ase_sf"/>
</dbReference>
<dbReference type="InterPro" id="IPR005135">
    <property type="entry name" value="Endo/exonuclease/phosphatase"/>
</dbReference>
<keyword evidence="4" id="KW-1185">Reference proteome</keyword>
<evidence type="ECO:0000259" key="2">
    <source>
        <dbReference type="Pfam" id="PF03372"/>
    </source>
</evidence>
<dbReference type="OrthoDB" id="47488at2759"/>
<dbReference type="Proteomes" id="UP000319257">
    <property type="component" value="Unassembled WGS sequence"/>
</dbReference>
<dbReference type="SUPFAM" id="SSF56219">
    <property type="entry name" value="DNase I-like"/>
    <property type="match status" value="1"/>
</dbReference>
<dbReference type="AlphaFoldDB" id="A0A507AVG0"/>
<name>A0A507AVG0_9PEZI</name>
<dbReference type="GeneID" id="41972627"/>
<organism evidence="3 4">
    <name type="scientific">Thyridium curvatum</name>
    <dbReference type="NCBI Taxonomy" id="1093900"/>
    <lineage>
        <taxon>Eukaryota</taxon>
        <taxon>Fungi</taxon>
        <taxon>Dikarya</taxon>
        <taxon>Ascomycota</taxon>
        <taxon>Pezizomycotina</taxon>
        <taxon>Sordariomycetes</taxon>
        <taxon>Sordariomycetidae</taxon>
        <taxon>Thyridiales</taxon>
        <taxon>Thyridiaceae</taxon>
        <taxon>Thyridium</taxon>
    </lineage>
</organism>
<reference evidence="3 4" key="1">
    <citation type="submission" date="2019-06" db="EMBL/GenBank/DDBJ databases">
        <title>Draft genome sequence of the filamentous fungus Phialemoniopsis curvata isolated from diesel fuel.</title>
        <authorList>
            <person name="Varaljay V.A."/>
            <person name="Lyon W.J."/>
            <person name="Crouch A.L."/>
            <person name="Drake C.E."/>
            <person name="Hollomon J.M."/>
            <person name="Nadeau L.J."/>
            <person name="Nunn H.S."/>
            <person name="Stevenson B.S."/>
            <person name="Bojanowski C.L."/>
            <person name="Crookes-Goodson W.J."/>
        </authorList>
    </citation>
    <scope>NUCLEOTIDE SEQUENCE [LARGE SCALE GENOMIC DNA]</scope>
    <source>
        <strain evidence="3 4">D216</strain>
    </source>
</reference>
<keyword evidence="1" id="KW-0732">Signal</keyword>
<dbReference type="STRING" id="1093900.A0A507AVG0"/>
<proteinExistence type="predicted"/>
<evidence type="ECO:0000256" key="1">
    <source>
        <dbReference type="SAM" id="SignalP"/>
    </source>
</evidence>
<feature type="domain" description="Endonuclease/exonuclease/phosphatase" evidence="2">
    <location>
        <begin position="307"/>
        <end position="599"/>
    </location>
</feature>
<dbReference type="EMBL" id="SKBQ01000026">
    <property type="protein sequence ID" value="TPX14785.1"/>
    <property type="molecule type" value="Genomic_DNA"/>
</dbReference>
<dbReference type="PANTHER" id="PTHR42834:SF1">
    <property type="entry name" value="ENDONUCLEASE_EXONUCLEASE_PHOSPHATASE FAMILY PROTEIN (AFU_ORTHOLOGUE AFUA_3G09210)"/>
    <property type="match status" value="1"/>
</dbReference>
<feature type="signal peptide" evidence="1">
    <location>
        <begin position="1"/>
        <end position="20"/>
    </location>
</feature>
<dbReference type="RefSeq" id="XP_030996496.1">
    <property type="nucleotide sequence ID" value="XM_031139673.1"/>
</dbReference>
<evidence type="ECO:0000313" key="4">
    <source>
        <dbReference type="Proteomes" id="UP000319257"/>
    </source>
</evidence>
<dbReference type="GO" id="GO:0003824">
    <property type="term" value="F:catalytic activity"/>
    <property type="evidence" value="ECO:0007669"/>
    <property type="project" value="InterPro"/>
</dbReference>
<protein>
    <recommendedName>
        <fullName evidence="2">Endonuclease/exonuclease/phosphatase domain-containing protein</fullName>
    </recommendedName>
</protein>
<sequence length="610" mass="65798">MKSASVCGLCASLLAATASALTIQEINGNRYLSPYNGQEVTNVTGIVTAKSSAGVYIRSVRRSCDRRVSDALYLYGSQLAGNASIAVGDKITVDGKVTEYRSTDAYLYLTELSFPVVRAITKNVTQIKPLVIGKDTYKPPTEQFSSLDGGDVFAVPNNKTQISVANPVLDPEHYGMDFWESLSGELVTVRAPVAISKPSKYGETWVVGDWPTTGKNGRGGLTLSDKDANPESVIIGRPLDGTSNLKSYKIGDKFQDITGIVTYQFGFYYILPTTKLALTGSAEPTLPPPTSLTSDGTCSGITVGDYNIENFAPSNTKHVSNVAGHIYNYLKTPDILFVQEVQDNTGPTDNGVVDANVTLSTLTAAIKNISGVEYAFASVDPLDKQDGGQPGGNIRVAYLYRSDVLRLRKPNPGGSLDANAVLDGPTLKYNPGRIDPTNPAWTSSRKPLVAEWETLDGKNNFFTVNVHWESKGGSTSLQGDVRPPVNLPVEKRTQQANITATFIADILEKDPNASVIMAGDCNEFSVVLPIITFEQVSGMVDLDVAAGIPVTERYTYTFANDMEEIDHTFISPAIARKGVKAEHIHINTWVSFDDAVSDHDPTVAKLNLCK</sequence>
<dbReference type="PANTHER" id="PTHR42834">
    <property type="entry name" value="ENDONUCLEASE/EXONUCLEASE/PHOSPHATASE FAMILY PROTEIN (AFU_ORTHOLOGUE AFUA_3G09210)"/>
    <property type="match status" value="1"/>
</dbReference>